<keyword evidence="1" id="KW-1133">Transmembrane helix</keyword>
<name>A0ABU6VLP3_9FABA</name>
<keyword evidence="1" id="KW-0812">Transmembrane</keyword>
<reference evidence="2 3" key="1">
    <citation type="journal article" date="2023" name="Plants (Basel)">
        <title>Bridging the Gap: Combining Genomics and Transcriptomics Approaches to Understand Stylosanthes scabra, an Orphan Legume from the Brazilian Caatinga.</title>
        <authorList>
            <person name="Ferreira-Neto J.R.C."/>
            <person name="da Silva M.D."/>
            <person name="Binneck E."/>
            <person name="de Melo N.F."/>
            <person name="da Silva R.H."/>
            <person name="de Melo A.L.T.M."/>
            <person name="Pandolfi V."/>
            <person name="Bustamante F.O."/>
            <person name="Brasileiro-Vidal A.C."/>
            <person name="Benko-Iseppon A.M."/>
        </authorList>
    </citation>
    <scope>NUCLEOTIDE SEQUENCE [LARGE SCALE GENOMIC DNA]</scope>
    <source>
        <tissue evidence="2">Leaves</tissue>
    </source>
</reference>
<evidence type="ECO:0000313" key="2">
    <source>
        <dbReference type="EMBL" id="MED6174029.1"/>
    </source>
</evidence>
<comment type="caution">
    <text evidence="2">The sequence shown here is derived from an EMBL/GenBank/DDBJ whole genome shotgun (WGS) entry which is preliminary data.</text>
</comment>
<dbReference type="EMBL" id="JASCZI010151679">
    <property type="protein sequence ID" value="MED6174029.1"/>
    <property type="molecule type" value="Genomic_DNA"/>
</dbReference>
<accession>A0ABU6VLP3</accession>
<feature type="transmembrane region" description="Helical" evidence="1">
    <location>
        <begin position="21"/>
        <end position="41"/>
    </location>
</feature>
<keyword evidence="3" id="KW-1185">Reference proteome</keyword>
<dbReference type="Proteomes" id="UP001341840">
    <property type="component" value="Unassembled WGS sequence"/>
</dbReference>
<proteinExistence type="predicted"/>
<sequence>MGRTQTTVRRVWLFYTLQLRLASLHLFEVGVGFLLEVILSAGDSVLRSIK</sequence>
<keyword evidence="1" id="KW-0472">Membrane</keyword>
<evidence type="ECO:0000256" key="1">
    <source>
        <dbReference type="SAM" id="Phobius"/>
    </source>
</evidence>
<evidence type="ECO:0000313" key="3">
    <source>
        <dbReference type="Proteomes" id="UP001341840"/>
    </source>
</evidence>
<protein>
    <submittedName>
        <fullName evidence="2">Uncharacterized protein</fullName>
    </submittedName>
</protein>
<gene>
    <name evidence="2" type="ORF">PIB30_065096</name>
</gene>
<organism evidence="2 3">
    <name type="scientific">Stylosanthes scabra</name>
    <dbReference type="NCBI Taxonomy" id="79078"/>
    <lineage>
        <taxon>Eukaryota</taxon>
        <taxon>Viridiplantae</taxon>
        <taxon>Streptophyta</taxon>
        <taxon>Embryophyta</taxon>
        <taxon>Tracheophyta</taxon>
        <taxon>Spermatophyta</taxon>
        <taxon>Magnoliopsida</taxon>
        <taxon>eudicotyledons</taxon>
        <taxon>Gunneridae</taxon>
        <taxon>Pentapetalae</taxon>
        <taxon>rosids</taxon>
        <taxon>fabids</taxon>
        <taxon>Fabales</taxon>
        <taxon>Fabaceae</taxon>
        <taxon>Papilionoideae</taxon>
        <taxon>50 kb inversion clade</taxon>
        <taxon>dalbergioids sensu lato</taxon>
        <taxon>Dalbergieae</taxon>
        <taxon>Pterocarpus clade</taxon>
        <taxon>Stylosanthes</taxon>
    </lineage>
</organism>